<dbReference type="Gene3D" id="3.40.50.720">
    <property type="entry name" value="NAD(P)-binding Rossmann-like Domain"/>
    <property type="match status" value="1"/>
</dbReference>
<dbReference type="OrthoDB" id="5510591at2"/>
<organism evidence="2 3">
    <name type="scientific">Pseudonocardia sediminis</name>
    <dbReference type="NCBI Taxonomy" id="1397368"/>
    <lineage>
        <taxon>Bacteria</taxon>
        <taxon>Bacillati</taxon>
        <taxon>Actinomycetota</taxon>
        <taxon>Actinomycetes</taxon>
        <taxon>Pseudonocardiales</taxon>
        <taxon>Pseudonocardiaceae</taxon>
        <taxon>Pseudonocardia</taxon>
    </lineage>
</organism>
<dbReference type="RefSeq" id="WP_130290258.1">
    <property type="nucleotide sequence ID" value="NZ_SHKL01000001.1"/>
</dbReference>
<dbReference type="InterPro" id="IPR016040">
    <property type="entry name" value="NAD(P)-bd_dom"/>
</dbReference>
<comment type="caution">
    <text evidence="2">The sequence shown here is derived from an EMBL/GenBank/DDBJ whole genome shotgun (WGS) entry which is preliminary data.</text>
</comment>
<feature type="domain" description="NAD(P)-binding" evidence="1">
    <location>
        <begin position="6"/>
        <end position="145"/>
    </location>
</feature>
<dbReference type="InterPro" id="IPR036291">
    <property type="entry name" value="NAD(P)-bd_dom_sf"/>
</dbReference>
<dbReference type="Pfam" id="PF13460">
    <property type="entry name" value="NAD_binding_10"/>
    <property type="match status" value="1"/>
</dbReference>
<dbReference type="Gene3D" id="3.90.25.10">
    <property type="entry name" value="UDP-galactose 4-epimerase, domain 1"/>
    <property type="match status" value="1"/>
</dbReference>
<dbReference type="EMBL" id="SHKL01000001">
    <property type="protein sequence ID" value="RZT85863.1"/>
    <property type="molecule type" value="Genomic_DNA"/>
</dbReference>
<evidence type="ECO:0000259" key="1">
    <source>
        <dbReference type="Pfam" id="PF13460"/>
    </source>
</evidence>
<protein>
    <submittedName>
        <fullName evidence="2">Uncharacterized protein YbjT (DUF2867 family)</fullName>
    </submittedName>
</protein>
<dbReference type="AlphaFoldDB" id="A0A4Q7UZY0"/>
<evidence type="ECO:0000313" key="2">
    <source>
        <dbReference type="EMBL" id="RZT85863.1"/>
    </source>
</evidence>
<evidence type="ECO:0000313" key="3">
    <source>
        <dbReference type="Proteomes" id="UP000291591"/>
    </source>
</evidence>
<name>A0A4Q7UZY0_PSEST</name>
<dbReference type="PANTHER" id="PTHR47129">
    <property type="entry name" value="QUINONE OXIDOREDUCTASE 2"/>
    <property type="match status" value="1"/>
</dbReference>
<accession>A0A4Q7UZY0</accession>
<dbReference type="SUPFAM" id="SSF51735">
    <property type="entry name" value="NAD(P)-binding Rossmann-fold domains"/>
    <property type="match status" value="1"/>
</dbReference>
<dbReference type="PANTHER" id="PTHR47129:SF1">
    <property type="entry name" value="NMRA-LIKE DOMAIN-CONTAINING PROTEIN"/>
    <property type="match status" value="1"/>
</dbReference>
<dbReference type="InterPro" id="IPR052718">
    <property type="entry name" value="NmrA-type_oxidoreductase"/>
</dbReference>
<reference evidence="2 3" key="1">
    <citation type="submission" date="2019-02" db="EMBL/GenBank/DDBJ databases">
        <title>Sequencing the genomes of 1000 actinobacteria strains.</title>
        <authorList>
            <person name="Klenk H.-P."/>
        </authorList>
    </citation>
    <scope>NUCLEOTIDE SEQUENCE [LARGE SCALE GENOMIC DNA]</scope>
    <source>
        <strain evidence="2 3">DSM 45779</strain>
    </source>
</reference>
<proteinExistence type="predicted"/>
<gene>
    <name evidence="2" type="ORF">EV383_2750</name>
</gene>
<dbReference type="Proteomes" id="UP000291591">
    <property type="component" value="Unassembled WGS sequence"/>
</dbReference>
<sequence length="288" mass="29401">MIIVTGATGLLGRAVVGSLLGRVPAGGIGVSVRDPDKAADLAERGVRVRRGDFTEPSTLPHAFEGASRVLVVSSNSSGTSAVTQHRSAIEAAVTAGAGRVVYTAHMGSNPASPFPPMPDHAATEELLRDSGVAFTSLRNGFYTSTVPMLLGDAAETGELRLPEDGPVAWTAHADLAEAAAVALTSDDLDGLTPALTAVEAPDMAGVAAIASELTGRPIRRITVPDAEYRAALLARGLPESAADMLVGLFAASRDGDFGPADPTLTGLLGRPPLSVRDVLRTALVTAPV</sequence>
<keyword evidence="3" id="KW-1185">Reference proteome</keyword>